<evidence type="ECO:0000313" key="3">
    <source>
        <dbReference type="Proteomes" id="UP001388673"/>
    </source>
</evidence>
<comment type="caution">
    <text evidence="2">The sequence shown here is derived from an EMBL/GenBank/DDBJ whole genome shotgun (WGS) entry which is preliminary data.</text>
</comment>
<dbReference type="Proteomes" id="UP001388673">
    <property type="component" value="Unassembled WGS sequence"/>
</dbReference>
<evidence type="ECO:0000256" key="1">
    <source>
        <dbReference type="SAM" id="MobiDB-lite"/>
    </source>
</evidence>
<dbReference type="KEGG" id="kne:92182661"/>
<evidence type="ECO:0000313" key="2">
    <source>
        <dbReference type="EMBL" id="KAK8847545.1"/>
    </source>
</evidence>
<dbReference type="GeneID" id="92182661"/>
<protein>
    <submittedName>
        <fullName evidence="2">Uncharacterized protein</fullName>
    </submittedName>
</protein>
<reference evidence="2 3" key="1">
    <citation type="journal article" date="2024" name="bioRxiv">
        <title>Comparative genomics of Cryptococcus and Kwoniella reveals pathogenesis evolution and contrasting karyotype dynamics via intercentromeric recombination or chromosome fusion.</title>
        <authorList>
            <person name="Coelho M.A."/>
            <person name="David-Palma M."/>
            <person name="Shea T."/>
            <person name="Bowers K."/>
            <person name="McGinley-Smith S."/>
            <person name="Mohammad A.W."/>
            <person name="Gnirke A."/>
            <person name="Yurkov A.M."/>
            <person name="Nowrousian M."/>
            <person name="Sun S."/>
            <person name="Cuomo C.A."/>
            <person name="Heitman J."/>
        </authorList>
    </citation>
    <scope>NUCLEOTIDE SEQUENCE [LARGE SCALE GENOMIC DNA]</scope>
    <source>
        <strain evidence="2 3">CBS 13917</strain>
    </source>
</reference>
<gene>
    <name evidence="2" type="ORF">IAR55_005403</name>
</gene>
<name>A0AAW0YHC9_9TREE</name>
<dbReference type="RefSeq" id="XP_066801063.1">
    <property type="nucleotide sequence ID" value="XM_066948495.1"/>
</dbReference>
<feature type="region of interest" description="Disordered" evidence="1">
    <location>
        <begin position="30"/>
        <end position="51"/>
    </location>
</feature>
<keyword evidence="3" id="KW-1185">Reference proteome</keyword>
<sequence length="198" mass="21391">MSVTLAPTAQKSLLPTPPLSFSNSISAAVTTPESPVTSSTPRPIRIPTIPSPDSLQLSLHTPLKGHLALLHPLTPSPILSFCAKRLLSPDRPYGFDMMHQKSAFPDLNSGSCPSNADDNVIDNFEAAKTQPRSWKWKPIHLFSGGFDICTAGVGMDAGKELKQNGPGKEADERLEKMYEVARGSWKLLEMKCPIGSAL</sequence>
<dbReference type="AlphaFoldDB" id="A0AAW0YHC9"/>
<organism evidence="2 3">
    <name type="scientific">Kwoniella newhampshirensis</name>
    <dbReference type="NCBI Taxonomy" id="1651941"/>
    <lineage>
        <taxon>Eukaryota</taxon>
        <taxon>Fungi</taxon>
        <taxon>Dikarya</taxon>
        <taxon>Basidiomycota</taxon>
        <taxon>Agaricomycotina</taxon>
        <taxon>Tremellomycetes</taxon>
        <taxon>Tremellales</taxon>
        <taxon>Cryptococcaceae</taxon>
        <taxon>Kwoniella</taxon>
    </lineage>
</organism>
<proteinExistence type="predicted"/>
<accession>A0AAW0YHC9</accession>
<dbReference type="EMBL" id="JBCAWK010000010">
    <property type="protein sequence ID" value="KAK8847545.1"/>
    <property type="molecule type" value="Genomic_DNA"/>
</dbReference>